<dbReference type="GO" id="GO:0005829">
    <property type="term" value="C:cytosol"/>
    <property type="evidence" value="ECO:0007669"/>
    <property type="project" value="TreeGrafter"/>
</dbReference>
<dbReference type="EMBL" id="RBRY01000052">
    <property type="protein sequence ID" value="RMR59997.1"/>
    <property type="molecule type" value="Genomic_DNA"/>
</dbReference>
<name>A0A3M4W870_PSECI</name>
<keyword evidence="2" id="KW-0285">Flavoprotein</keyword>
<dbReference type="InterPro" id="IPR050712">
    <property type="entry name" value="NAD(P)H-dep_reductase"/>
</dbReference>
<dbReference type="PANTHER" id="PTHR30543:SF21">
    <property type="entry name" value="NAD(P)H-DEPENDENT FMN REDUCTASE LOT6"/>
    <property type="match status" value="1"/>
</dbReference>
<evidence type="ECO:0000256" key="2">
    <source>
        <dbReference type="ARBA" id="ARBA00022643"/>
    </source>
</evidence>
<dbReference type="GO" id="GO:0010181">
    <property type="term" value="F:FMN binding"/>
    <property type="evidence" value="ECO:0007669"/>
    <property type="project" value="TreeGrafter"/>
</dbReference>
<reference evidence="4 5" key="1">
    <citation type="submission" date="2018-08" db="EMBL/GenBank/DDBJ databases">
        <title>Recombination of ecologically and evolutionarily significant loci maintains genetic cohesion in the Pseudomonas syringae species complex.</title>
        <authorList>
            <person name="Dillon M."/>
            <person name="Thakur S."/>
            <person name="Almeida R.N.D."/>
            <person name="Weir B.S."/>
            <person name="Guttman D.S."/>
        </authorList>
    </citation>
    <scope>NUCLEOTIDE SEQUENCE [LARGE SCALE GENOMIC DNA]</scope>
    <source>
        <strain evidence="4 5">ICMP 6917</strain>
    </source>
</reference>
<dbReference type="SUPFAM" id="SSF52218">
    <property type="entry name" value="Flavoproteins"/>
    <property type="match status" value="1"/>
</dbReference>
<gene>
    <name evidence="4" type="ORF">ALP84_04563</name>
</gene>
<protein>
    <submittedName>
        <fullName evidence="4">FMN reductase, proteinPH-dependent</fullName>
    </submittedName>
</protein>
<feature type="domain" description="NADPH-dependent FMN reductase-like" evidence="3">
    <location>
        <begin position="26"/>
        <end position="170"/>
    </location>
</feature>
<sequence>MIVTWAIPDGSLNQMTDISMSQVHSIAVLVGSLRKDSINRKIALALADLAPDTLKLNIVEIGDLPLYNEDIDGTSAPQAYTRFREQLAAADGLLFVTPEYNRSVPGALKNAIDVGSRPYGKSAFSGKPGAVISASPGAIGGFGANHHLRQSLVFLDVPCLQQPEAYLGNAGTFFDEAGALSEKTRPFLQTFINAYATWVEKNSKVTAD</sequence>
<dbReference type="Pfam" id="PF03358">
    <property type="entry name" value="FMN_red"/>
    <property type="match status" value="1"/>
</dbReference>
<dbReference type="InterPro" id="IPR029039">
    <property type="entry name" value="Flavoprotein-like_sf"/>
</dbReference>
<keyword evidence="2" id="KW-0288">FMN</keyword>
<organism evidence="4 5">
    <name type="scientific">Pseudomonas cichorii</name>
    <dbReference type="NCBI Taxonomy" id="36746"/>
    <lineage>
        <taxon>Bacteria</taxon>
        <taxon>Pseudomonadati</taxon>
        <taxon>Pseudomonadota</taxon>
        <taxon>Gammaproteobacteria</taxon>
        <taxon>Pseudomonadales</taxon>
        <taxon>Pseudomonadaceae</taxon>
        <taxon>Pseudomonas</taxon>
    </lineage>
</organism>
<dbReference type="Gene3D" id="3.40.50.360">
    <property type="match status" value="1"/>
</dbReference>
<proteinExistence type="predicted"/>
<evidence type="ECO:0000313" key="5">
    <source>
        <dbReference type="Proteomes" id="UP000278332"/>
    </source>
</evidence>
<evidence type="ECO:0000313" key="4">
    <source>
        <dbReference type="EMBL" id="RMR59997.1"/>
    </source>
</evidence>
<dbReference type="PANTHER" id="PTHR30543">
    <property type="entry name" value="CHROMATE REDUCTASE"/>
    <property type="match status" value="1"/>
</dbReference>
<accession>A0A3M4W870</accession>
<evidence type="ECO:0000259" key="3">
    <source>
        <dbReference type="Pfam" id="PF03358"/>
    </source>
</evidence>
<evidence type="ECO:0000256" key="1">
    <source>
        <dbReference type="ARBA" id="ARBA00001917"/>
    </source>
</evidence>
<dbReference type="GO" id="GO:0016655">
    <property type="term" value="F:oxidoreductase activity, acting on NAD(P)H, quinone or similar compound as acceptor"/>
    <property type="evidence" value="ECO:0007669"/>
    <property type="project" value="UniProtKB-ARBA"/>
</dbReference>
<comment type="caution">
    <text evidence="4">The sequence shown here is derived from an EMBL/GenBank/DDBJ whole genome shotgun (WGS) entry which is preliminary data.</text>
</comment>
<comment type="cofactor">
    <cofactor evidence="1">
        <name>FMN</name>
        <dbReference type="ChEBI" id="CHEBI:58210"/>
    </cofactor>
</comment>
<dbReference type="Proteomes" id="UP000278332">
    <property type="component" value="Unassembled WGS sequence"/>
</dbReference>
<dbReference type="InterPro" id="IPR005025">
    <property type="entry name" value="FMN_Rdtase-like_dom"/>
</dbReference>
<dbReference type="AlphaFoldDB" id="A0A3M4W870"/>